<keyword evidence="2" id="KW-1185">Reference proteome</keyword>
<dbReference type="Proteomes" id="UP000093199">
    <property type="component" value="Unassembled WGS sequence"/>
</dbReference>
<organism evidence="1 2">
    <name type="scientific">Caryophanon tenue</name>
    <dbReference type="NCBI Taxonomy" id="33978"/>
    <lineage>
        <taxon>Bacteria</taxon>
        <taxon>Bacillati</taxon>
        <taxon>Bacillota</taxon>
        <taxon>Bacilli</taxon>
        <taxon>Bacillales</taxon>
        <taxon>Caryophanaceae</taxon>
        <taxon>Caryophanon</taxon>
    </lineage>
</organism>
<evidence type="ECO:0000313" key="2">
    <source>
        <dbReference type="Proteomes" id="UP000093199"/>
    </source>
</evidence>
<protein>
    <submittedName>
        <fullName evidence="1">Uncharacterized protein</fullName>
    </submittedName>
</protein>
<reference evidence="1 2" key="1">
    <citation type="submission" date="2016-07" db="EMBL/GenBank/DDBJ databases">
        <title>Caryophanon tenue genome sequencing.</title>
        <authorList>
            <person name="Verma A."/>
            <person name="Pal Y."/>
            <person name="Krishnamurthi S."/>
        </authorList>
    </citation>
    <scope>NUCLEOTIDE SEQUENCE [LARGE SCALE GENOMIC DNA]</scope>
    <source>
        <strain evidence="1 2">DSM 14152</strain>
    </source>
</reference>
<comment type="caution">
    <text evidence="1">The sequence shown here is derived from an EMBL/GenBank/DDBJ whole genome shotgun (WGS) entry which is preliminary data.</text>
</comment>
<sequence>MAQQVQGTTLHDTENIRLIRQALTAQQEDLQLLCTYAEYCIGVQHVGIDDDEVVAFKENVAKIEARQQKRYDEIDTLLHDTFRDLRKEKTTDDRIYRCAKDARQTEAGLRTLRLFLTDIIDMLSNRTLKRNRAVDRLGYFEKRSADVEAQIMLVQEKATMLANR</sequence>
<evidence type="ECO:0000313" key="1">
    <source>
        <dbReference type="EMBL" id="OCS82471.1"/>
    </source>
</evidence>
<proteinExistence type="predicted"/>
<dbReference type="AlphaFoldDB" id="A0A1C0Y5P6"/>
<name>A0A1C0Y5P6_9BACL</name>
<gene>
    <name evidence="1" type="ORF">A6M13_07210</name>
</gene>
<accession>A0A1C0Y5P6</accession>
<dbReference type="EMBL" id="MASJ01000041">
    <property type="protein sequence ID" value="OCS82471.1"/>
    <property type="molecule type" value="Genomic_DNA"/>
</dbReference>